<evidence type="ECO:0000256" key="1">
    <source>
        <dbReference type="SAM" id="MobiDB-lite"/>
    </source>
</evidence>
<reference evidence="2" key="1">
    <citation type="submission" date="2021-06" db="EMBL/GenBank/DDBJ databases">
        <title>Comparative genomics, transcriptomics and evolutionary studies reveal genomic signatures of adaptation to plant cell wall in hemibiotrophic fungi.</title>
        <authorList>
            <consortium name="DOE Joint Genome Institute"/>
            <person name="Baroncelli R."/>
            <person name="Diaz J.F."/>
            <person name="Benocci T."/>
            <person name="Peng M."/>
            <person name="Battaglia E."/>
            <person name="Haridas S."/>
            <person name="Andreopoulos W."/>
            <person name="Labutti K."/>
            <person name="Pangilinan J."/>
            <person name="Floch G.L."/>
            <person name="Makela M.R."/>
            <person name="Henrissat B."/>
            <person name="Grigoriev I.V."/>
            <person name="Crouch J.A."/>
            <person name="De Vries R.P."/>
            <person name="Sukno S.A."/>
            <person name="Thon M.R."/>
        </authorList>
    </citation>
    <scope>NUCLEOTIDE SEQUENCE</scope>
    <source>
        <strain evidence="2">MAFF235873</strain>
    </source>
</reference>
<organism evidence="2 3">
    <name type="scientific">Colletotrichum zoysiae</name>
    <dbReference type="NCBI Taxonomy" id="1216348"/>
    <lineage>
        <taxon>Eukaryota</taxon>
        <taxon>Fungi</taxon>
        <taxon>Dikarya</taxon>
        <taxon>Ascomycota</taxon>
        <taxon>Pezizomycotina</taxon>
        <taxon>Sordariomycetes</taxon>
        <taxon>Hypocreomycetidae</taxon>
        <taxon>Glomerellales</taxon>
        <taxon>Glomerellaceae</taxon>
        <taxon>Colletotrichum</taxon>
        <taxon>Colletotrichum graminicola species complex</taxon>
    </lineage>
</organism>
<dbReference type="AlphaFoldDB" id="A0AAD9H6Z2"/>
<feature type="compositionally biased region" description="Acidic residues" evidence="1">
    <location>
        <begin position="238"/>
        <end position="252"/>
    </location>
</feature>
<dbReference type="Pfam" id="PF10199">
    <property type="entry name" value="Adaptin_binding"/>
    <property type="match status" value="1"/>
</dbReference>
<evidence type="ECO:0000313" key="2">
    <source>
        <dbReference type="EMBL" id="KAK2022564.1"/>
    </source>
</evidence>
<dbReference type="PANTHER" id="PTHR14659">
    <property type="entry name" value="ALPHA- AND GAMMA-ADAPTIN-BINDING PROTEIN P34"/>
    <property type="match status" value="1"/>
</dbReference>
<name>A0AAD9H6Z2_9PEZI</name>
<protein>
    <recommendedName>
        <fullName evidence="4">Alpha and gamma adaptin binding protein p34</fullName>
    </recommendedName>
</protein>
<dbReference type="Proteomes" id="UP001232148">
    <property type="component" value="Unassembled WGS sequence"/>
</dbReference>
<keyword evidence="3" id="KW-1185">Reference proteome</keyword>
<feature type="compositionally biased region" description="Basic and acidic residues" evidence="1">
    <location>
        <begin position="320"/>
        <end position="343"/>
    </location>
</feature>
<feature type="compositionally biased region" description="Acidic residues" evidence="1">
    <location>
        <begin position="268"/>
        <end position="281"/>
    </location>
</feature>
<feature type="region of interest" description="Disordered" evidence="1">
    <location>
        <begin position="297"/>
        <end position="396"/>
    </location>
</feature>
<gene>
    <name evidence="2" type="ORF">LX32DRAFT_657616</name>
</gene>
<feature type="region of interest" description="Disordered" evidence="1">
    <location>
        <begin position="238"/>
        <end position="283"/>
    </location>
</feature>
<feature type="compositionally biased region" description="Basic and acidic residues" evidence="1">
    <location>
        <begin position="378"/>
        <end position="396"/>
    </location>
</feature>
<feature type="compositionally biased region" description="Acidic residues" evidence="1">
    <location>
        <begin position="344"/>
        <end position="355"/>
    </location>
</feature>
<dbReference type="PANTHER" id="PTHR14659:SF1">
    <property type="entry name" value="ALPHA- AND GAMMA-ADAPTIN-BINDING PROTEIN P34"/>
    <property type="match status" value="1"/>
</dbReference>
<dbReference type="InterPro" id="IPR019341">
    <property type="entry name" value="Alpha/Gamma-adaptin-bd_p34"/>
</dbReference>
<dbReference type="EMBL" id="MU843037">
    <property type="protein sequence ID" value="KAK2022564.1"/>
    <property type="molecule type" value="Genomic_DNA"/>
</dbReference>
<dbReference type="Gene3D" id="3.40.50.11960">
    <property type="match status" value="1"/>
</dbReference>
<sequence length="396" mass="42821">MQQPELPYHVVDKPMESIDGIMNVKNPRRVLAVSLADSKQHLSRVIKDLTGNHPEPASTTLAGTTHVLSLKTSYYSADVPIWLDLISSPTEWSESFLSPEAKEVLSVLGGMAVVFALPSTSSLAGTTAPGVGTSPPVTATAPAPPPAPPSADETRALITEVGKVVREGLGGWGWDGVGLGIGVGDGDADEWEELCAEWGLEFVQVRGGKKDEGKNEFGEKMGIPRVLEALESNDWDAADDLDGGLSDLDSDAESASGLPRSRRPLADGDGDEEAFDFDPESLDFGFDKSDFEGLKKAIWNLEQEQQPDADEADDNEEDEEKKGAAREALTRNKTKETAEKSGDGDNEDEELDGDEVEKIERMMRKLQAVRDMSAGLPEEQRRRMAKKAVGEVMKEL</sequence>
<comment type="caution">
    <text evidence="2">The sequence shown here is derived from an EMBL/GenBank/DDBJ whole genome shotgun (WGS) entry which is preliminary data.</text>
</comment>
<accession>A0AAD9H6Z2</accession>
<evidence type="ECO:0000313" key="3">
    <source>
        <dbReference type="Proteomes" id="UP001232148"/>
    </source>
</evidence>
<feature type="region of interest" description="Disordered" evidence="1">
    <location>
        <begin position="126"/>
        <end position="151"/>
    </location>
</feature>
<evidence type="ECO:0008006" key="4">
    <source>
        <dbReference type="Google" id="ProtNLM"/>
    </source>
</evidence>
<feature type="compositionally biased region" description="Acidic residues" evidence="1">
    <location>
        <begin position="305"/>
        <end position="319"/>
    </location>
</feature>
<proteinExistence type="predicted"/>